<keyword evidence="2" id="KW-1185">Reference proteome</keyword>
<protein>
    <submittedName>
        <fullName evidence="1">Uncharacterized protein</fullName>
    </submittedName>
</protein>
<organism evidence="1 2">
    <name type="scientific">Plicaturopsis crispa FD-325 SS-3</name>
    <dbReference type="NCBI Taxonomy" id="944288"/>
    <lineage>
        <taxon>Eukaryota</taxon>
        <taxon>Fungi</taxon>
        <taxon>Dikarya</taxon>
        <taxon>Basidiomycota</taxon>
        <taxon>Agaricomycotina</taxon>
        <taxon>Agaricomycetes</taxon>
        <taxon>Agaricomycetidae</taxon>
        <taxon>Amylocorticiales</taxon>
        <taxon>Amylocorticiaceae</taxon>
        <taxon>Plicatura</taxon>
        <taxon>Plicaturopsis crispa</taxon>
    </lineage>
</organism>
<evidence type="ECO:0000313" key="1">
    <source>
        <dbReference type="EMBL" id="KII84229.1"/>
    </source>
</evidence>
<dbReference type="AlphaFoldDB" id="A0A0C9T4M4"/>
<dbReference type="HOGENOM" id="CLU_2590743_0_0_1"/>
<name>A0A0C9T4M4_PLICR</name>
<dbReference type="Proteomes" id="UP000053263">
    <property type="component" value="Unassembled WGS sequence"/>
</dbReference>
<gene>
    <name evidence="1" type="ORF">PLICRDRAFT_46607</name>
</gene>
<evidence type="ECO:0000313" key="2">
    <source>
        <dbReference type="Proteomes" id="UP000053263"/>
    </source>
</evidence>
<sequence>MQHGAGTFVSTITAIRDQETLKRILRACDAARKLGLKDPQGFIDPAARDPIQFIDIHLSSGFANEMHEIVRRRWVGLGGG</sequence>
<dbReference type="EMBL" id="KN832572">
    <property type="protein sequence ID" value="KII84229.1"/>
    <property type="molecule type" value="Genomic_DNA"/>
</dbReference>
<proteinExistence type="predicted"/>
<accession>A0A0C9T4M4</accession>
<reference evidence="1 2" key="1">
    <citation type="submission" date="2014-06" db="EMBL/GenBank/DDBJ databases">
        <title>Evolutionary Origins and Diversification of the Mycorrhizal Mutualists.</title>
        <authorList>
            <consortium name="DOE Joint Genome Institute"/>
            <consortium name="Mycorrhizal Genomics Consortium"/>
            <person name="Kohler A."/>
            <person name="Kuo A."/>
            <person name="Nagy L.G."/>
            <person name="Floudas D."/>
            <person name="Copeland A."/>
            <person name="Barry K.W."/>
            <person name="Cichocki N."/>
            <person name="Veneault-Fourrey C."/>
            <person name="LaButti K."/>
            <person name="Lindquist E.A."/>
            <person name="Lipzen A."/>
            <person name="Lundell T."/>
            <person name="Morin E."/>
            <person name="Murat C."/>
            <person name="Riley R."/>
            <person name="Ohm R."/>
            <person name="Sun H."/>
            <person name="Tunlid A."/>
            <person name="Henrissat B."/>
            <person name="Grigoriev I.V."/>
            <person name="Hibbett D.S."/>
            <person name="Martin F."/>
        </authorList>
    </citation>
    <scope>NUCLEOTIDE SEQUENCE [LARGE SCALE GENOMIC DNA]</scope>
    <source>
        <strain evidence="1 2">FD-325 SS-3</strain>
    </source>
</reference>
<dbReference type="OrthoDB" id="3252968at2759"/>